<keyword evidence="8" id="KW-0560">Oxidoreductase</keyword>
<dbReference type="EMBL" id="JBJUIK010000013">
    <property type="protein sequence ID" value="KAL3508088.1"/>
    <property type="molecule type" value="Genomic_DNA"/>
</dbReference>
<dbReference type="InterPro" id="IPR010255">
    <property type="entry name" value="Haem_peroxidase_sf"/>
</dbReference>
<dbReference type="GO" id="GO:0140825">
    <property type="term" value="F:lactoperoxidase activity"/>
    <property type="evidence" value="ECO:0007669"/>
    <property type="project" value="UniProtKB-EC"/>
</dbReference>
<dbReference type="PROSITE" id="PS50873">
    <property type="entry name" value="PEROXIDASE_4"/>
    <property type="match status" value="1"/>
</dbReference>
<evidence type="ECO:0000256" key="9">
    <source>
        <dbReference type="ARBA" id="ARBA00023004"/>
    </source>
</evidence>
<dbReference type="InterPro" id="IPR000823">
    <property type="entry name" value="Peroxidase_pln"/>
</dbReference>
<organism evidence="17 18">
    <name type="scientific">Cinchona calisaya</name>
    <dbReference type="NCBI Taxonomy" id="153742"/>
    <lineage>
        <taxon>Eukaryota</taxon>
        <taxon>Viridiplantae</taxon>
        <taxon>Streptophyta</taxon>
        <taxon>Embryophyta</taxon>
        <taxon>Tracheophyta</taxon>
        <taxon>Spermatophyta</taxon>
        <taxon>Magnoliopsida</taxon>
        <taxon>eudicotyledons</taxon>
        <taxon>Gunneridae</taxon>
        <taxon>Pentapetalae</taxon>
        <taxon>asterids</taxon>
        <taxon>lamiids</taxon>
        <taxon>Gentianales</taxon>
        <taxon>Rubiaceae</taxon>
        <taxon>Cinchonoideae</taxon>
        <taxon>Cinchoneae</taxon>
        <taxon>Cinchona</taxon>
    </lineage>
</organism>
<evidence type="ECO:0000256" key="12">
    <source>
        <dbReference type="PIRSR" id="PIRSR600823-2"/>
    </source>
</evidence>
<dbReference type="Proteomes" id="UP001630127">
    <property type="component" value="Unassembled WGS sequence"/>
</dbReference>
<name>A0ABD2YM81_9GENT</name>
<keyword evidence="4" id="KW-0575">Peroxidase</keyword>
<proteinExistence type="inferred from homology"/>
<comment type="cofactor">
    <cofactor evidence="13">
        <name>heme b</name>
        <dbReference type="ChEBI" id="CHEBI:60344"/>
    </cofactor>
    <text evidence="13">Binds 1 heme b (iron(II)-protoporphyrin IX) group per subunit.</text>
</comment>
<evidence type="ECO:0000256" key="3">
    <source>
        <dbReference type="ARBA" id="ARBA00012313"/>
    </source>
</evidence>
<dbReference type="Gene3D" id="1.10.420.10">
    <property type="entry name" value="Peroxidase, domain 2"/>
    <property type="match status" value="1"/>
</dbReference>
<feature type="binding site" description="axial binding residue" evidence="13">
    <location>
        <position position="54"/>
    </location>
    <ligand>
        <name>heme b</name>
        <dbReference type="ChEBI" id="CHEBI:60344"/>
    </ligand>
    <ligandPart>
        <name>Fe</name>
        <dbReference type="ChEBI" id="CHEBI:18248"/>
    </ligandPart>
</feature>
<comment type="function">
    <text evidence="2">Removal of H(2)O(2), oxidation of toxic reductants, biosynthesis and degradation of lignin, suberization, auxin catabolism, response to environmental stresses such as wounding, pathogen attack and oxidative stress. These functions might be dependent on each isozyme/isoform in each plant tissue.</text>
</comment>
<evidence type="ECO:0000256" key="15">
    <source>
        <dbReference type="RuleBase" id="RU004241"/>
    </source>
</evidence>
<evidence type="ECO:0000256" key="4">
    <source>
        <dbReference type="ARBA" id="ARBA00022559"/>
    </source>
</evidence>
<evidence type="ECO:0000256" key="8">
    <source>
        <dbReference type="ARBA" id="ARBA00023002"/>
    </source>
</evidence>
<keyword evidence="11" id="KW-0325">Glycoprotein</keyword>
<gene>
    <name evidence="17" type="ORF">ACH5RR_033470</name>
</gene>
<keyword evidence="7 13" id="KW-0106">Calcium</keyword>
<comment type="cofactor">
    <cofactor evidence="13">
        <name>Ca(2+)</name>
        <dbReference type="ChEBI" id="CHEBI:29108"/>
    </cofactor>
    <text evidence="13">Binds 2 calcium ions per subunit.</text>
</comment>
<feature type="domain" description="Plant heme peroxidase family profile" evidence="16">
    <location>
        <begin position="1"/>
        <end position="192"/>
    </location>
</feature>
<comment type="caution">
    <text evidence="17">The sequence shown here is derived from an EMBL/GenBank/DDBJ whole genome shotgun (WGS) entry which is preliminary data.</text>
</comment>
<evidence type="ECO:0000256" key="2">
    <source>
        <dbReference type="ARBA" id="ARBA00002322"/>
    </source>
</evidence>
<evidence type="ECO:0000256" key="14">
    <source>
        <dbReference type="PIRSR" id="PIRSR600823-5"/>
    </source>
</evidence>
<evidence type="ECO:0000256" key="5">
    <source>
        <dbReference type="ARBA" id="ARBA00022617"/>
    </source>
</evidence>
<keyword evidence="10 14" id="KW-1015">Disulfide bond</keyword>
<dbReference type="PRINTS" id="PR00461">
    <property type="entry name" value="PLPEROXIDASE"/>
</dbReference>
<evidence type="ECO:0000256" key="11">
    <source>
        <dbReference type="ARBA" id="ARBA00023180"/>
    </source>
</evidence>
<evidence type="ECO:0000256" key="13">
    <source>
        <dbReference type="PIRSR" id="PIRSR600823-3"/>
    </source>
</evidence>
<evidence type="ECO:0000259" key="16">
    <source>
        <dbReference type="PROSITE" id="PS50873"/>
    </source>
</evidence>
<feature type="binding site" evidence="13">
    <location>
        <position position="121"/>
    </location>
    <ligand>
        <name>Ca(2+)</name>
        <dbReference type="ChEBI" id="CHEBI:29108"/>
        <label>2</label>
    </ligand>
</feature>
<comment type="similarity">
    <text evidence="15">Belongs to the peroxidase family.</text>
</comment>
<feature type="binding site" evidence="13">
    <location>
        <position position="113"/>
    </location>
    <ligand>
        <name>Ca(2+)</name>
        <dbReference type="ChEBI" id="CHEBI:29108"/>
        <label>2</label>
    </ligand>
</feature>
<dbReference type="InterPro" id="IPR002016">
    <property type="entry name" value="Haem_peroxidase"/>
</dbReference>
<keyword evidence="18" id="KW-1185">Reference proteome</keyword>
<keyword evidence="6 13" id="KW-0479">Metal-binding</keyword>
<accession>A0ABD2YM81</accession>
<dbReference type="Gene3D" id="1.10.520.10">
    <property type="match status" value="1"/>
</dbReference>
<dbReference type="PANTHER" id="PTHR31517:SF51">
    <property type="entry name" value="PEROXIDASE 55"/>
    <property type="match status" value="1"/>
</dbReference>
<dbReference type="EC" id="1.11.1.7" evidence="3"/>
<feature type="disulfide bond" evidence="14">
    <location>
        <begin position="61"/>
        <end position="94"/>
    </location>
</feature>
<comment type="catalytic activity">
    <reaction evidence="1">
        <text>2 a phenolic donor + H2O2 = 2 a phenolic radical donor + 2 H2O</text>
        <dbReference type="Rhea" id="RHEA:56136"/>
        <dbReference type="ChEBI" id="CHEBI:15377"/>
        <dbReference type="ChEBI" id="CHEBI:16240"/>
        <dbReference type="ChEBI" id="CHEBI:139520"/>
        <dbReference type="ChEBI" id="CHEBI:139521"/>
        <dbReference type="EC" id="1.11.1.7"/>
    </reaction>
</comment>
<sequence>MHYGFPSGCRDGTISPAAEATGNLPMANYVTTLEENFGRKGLSLEVMATLSGAHSIGGSHCSNVFSPLYYSFNSNYSQDPFLDHAYANYLRSKCPRISPSGPNNQVVAVVSFDPSTPKTLDNHYYKNWGNHEGLLFSDQVLFTTTSTRKMVKNNAKHGNLWACKFAAAMVHMGSIEVVTARGEIRKKCGFVNLEIF</sequence>
<protein>
    <recommendedName>
        <fullName evidence="3">peroxidase</fullName>
        <ecNumber evidence="3">1.11.1.7</ecNumber>
    </recommendedName>
</protein>
<dbReference type="PANTHER" id="PTHR31517">
    <property type="match status" value="1"/>
</dbReference>
<dbReference type="GO" id="GO:0046872">
    <property type="term" value="F:metal ion binding"/>
    <property type="evidence" value="ECO:0007669"/>
    <property type="project" value="UniProtKB-KW"/>
</dbReference>
<evidence type="ECO:0000313" key="17">
    <source>
        <dbReference type="EMBL" id="KAL3508088.1"/>
    </source>
</evidence>
<feature type="binding site" evidence="12">
    <location>
        <position position="25"/>
    </location>
    <ligand>
        <name>substrate</name>
    </ligand>
</feature>
<dbReference type="PRINTS" id="PR00458">
    <property type="entry name" value="PEROXIDASE"/>
</dbReference>
<dbReference type="SUPFAM" id="SSF48113">
    <property type="entry name" value="Heme-dependent peroxidases"/>
    <property type="match status" value="1"/>
</dbReference>
<keyword evidence="9 13" id="KW-0408">Iron</keyword>
<keyword evidence="5" id="KW-0349">Heme</keyword>
<evidence type="ECO:0000256" key="7">
    <source>
        <dbReference type="ARBA" id="ARBA00022837"/>
    </source>
</evidence>
<evidence type="ECO:0000256" key="6">
    <source>
        <dbReference type="ARBA" id="ARBA00022723"/>
    </source>
</evidence>
<evidence type="ECO:0000313" key="18">
    <source>
        <dbReference type="Proteomes" id="UP001630127"/>
    </source>
</evidence>
<evidence type="ECO:0000256" key="1">
    <source>
        <dbReference type="ARBA" id="ARBA00000189"/>
    </source>
</evidence>
<dbReference type="FunFam" id="1.10.420.10:FF:000006">
    <property type="entry name" value="Peroxidase"/>
    <property type="match status" value="1"/>
</dbReference>
<dbReference type="Pfam" id="PF00141">
    <property type="entry name" value="peroxidase"/>
    <property type="match status" value="1"/>
</dbReference>
<dbReference type="AlphaFoldDB" id="A0ABD2YM81"/>
<reference evidence="17 18" key="1">
    <citation type="submission" date="2024-11" db="EMBL/GenBank/DDBJ databases">
        <title>A near-complete genome assembly of Cinchona calisaya.</title>
        <authorList>
            <person name="Lian D.C."/>
            <person name="Zhao X.W."/>
            <person name="Wei L."/>
        </authorList>
    </citation>
    <scope>NUCLEOTIDE SEQUENCE [LARGE SCALE GENOMIC DNA]</scope>
    <source>
        <tissue evidence="17">Nenye</tissue>
    </source>
</reference>
<evidence type="ECO:0000256" key="10">
    <source>
        <dbReference type="ARBA" id="ARBA00023157"/>
    </source>
</evidence>
<feature type="binding site" evidence="13">
    <location>
        <position position="116"/>
    </location>
    <ligand>
        <name>Ca(2+)</name>
        <dbReference type="ChEBI" id="CHEBI:29108"/>
        <label>2</label>
    </ligand>
</feature>